<dbReference type="InterPro" id="IPR031968">
    <property type="entry name" value="VASt"/>
</dbReference>
<feature type="region of interest" description="Disordered" evidence="6">
    <location>
        <begin position="150"/>
        <end position="224"/>
    </location>
</feature>
<feature type="region of interest" description="Disordered" evidence="6">
    <location>
        <begin position="912"/>
        <end position="947"/>
    </location>
</feature>
<dbReference type="GO" id="GO:0005789">
    <property type="term" value="C:endoplasmic reticulum membrane"/>
    <property type="evidence" value="ECO:0007669"/>
    <property type="project" value="TreeGrafter"/>
</dbReference>
<evidence type="ECO:0000256" key="6">
    <source>
        <dbReference type="SAM" id="MobiDB-lite"/>
    </source>
</evidence>
<dbReference type="Pfam" id="PF02893">
    <property type="entry name" value="GRAM"/>
    <property type="match status" value="1"/>
</dbReference>
<dbReference type="PANTHER" id="PTHR23319:SF36">
    <property type="entry name" value="MEMBRANE-ANCHORED LIPID-BINDING PROTEIN LAM4-RELATED"/>
    <property type="match status" value="1"/>
</dbReference>
<evidence type="ECO:0000256" key="1">
    <source>
        <dbReference type="ARBA" id="ARBA00004167"/>
    </source>
</evidence>
<dbReference type="InterPro" id="IPR011993">
    <property type="entry name" value="PH-like_dom_sf"/>
</dbReference>
<dbReference type="GO" id="GO:0120015">
    <property type="term" value="F:sterol transfer activity"/>
    <property type="evidence" value="ECO:0007669"/>
    <property type="project" value="TreeGrafter"/>
</dbReference>
<sequence length="1074" mass="119548">MGPAFHNPLKPLAESPSETNLQASPRKKSNKLTKFFKRHAKSNSDSGSASTLAASLSDEKGMRKSQSSRFSYKRSMESSNSTSSNKRMIKSQSVPNGLLSNSKNNRELTIQSANIDISKVKLPNVHSIKNVRSEAEELEAARRKLLGNRHIKSLRRKHRPNYNDNSNINGNRDGVDDSDSDMLSDPESSSQHKQSISKLQTSQRTDTRTTAGESSITEGEHDSIRPKTQLALINHGANQLAKAPHLSNTNLRLHSSTPNPSDSSINGDANGDNNPSNDSKEHTGIFSSLLNTLNWKSFTDLTGVHDENHNEAENHNDLISKNSHVSLDAENGRHSEDKRGDSPLDKVSFVPIKQPLIKTLGQGSLTLDAFPKNQTQLLNQDDTTRILVNGQPADTLNYKKASPTRPRLEITREDRERRVRNSMSPSRKQQMRASLSSMLSSDEDEGAVGSIPMSASMKLKKRLKLPLSSKKIMTDSAFSTMTDEYPDVSPRKRISLIEKLDVRMPSEKRQEAFHSAFPGLPSDEILIEDFTCAYRKDILIQGKLYLTDQHVCFYSNILGLVTRIIIPLNSILKIQKKKTVGIPNAIESSNLHDKFVFASFLSRDPTFDLINKVWKLTINNEGYDTISMDFDDDDEVESIESLSGDSSYVDDTDFGGDHAPTYPVTRKSTSGSGDVTTAAPESNGTGTVVANNDDTDTSISDPENMVKDDGNDEKTANENIFNGLPFEGPKAHPETSNGYTPESSDVKIIDDVINAPLGLVYGLLFGDDVSFVQNLLKVQKNFDISDIPKFSGNKRNYSYVKPLNAPVGPKQTRCLVEEDIEHKDFNKYCLVIQLTDSPDVPSGNNFKVKTKIYLSWAANNATKIFIVTSIVWSGKSWIKGAIEKGTISGQKESLGQLVTELKKKISAGGTATAVGKSKKRDRKKEKEGNAEETLTETSVEPVSQPVVEMPPEPKSYLDIIKEQIDLKFILIFILFTIVLSDKVRKPSKPAGGYELYSNDRMLMSESSLWEWIEERERVTDRTLHRNNDEHRKQFRQSLGGRARDKMSDLELKATIEMLEQQLSSLKEEANHDIL</sequence>
<organism evidence="8 9">
    <name type="scientific">Pichia kudriavzevii</name>
    <name type="common">Yeast</name>
    <name type="synonym">Issatchenkia orientalis</name>
    <dbReference type="NCBI Taxonomy" id="4909"/>
    <lineage>
        <taxon>Eukaryota</taxon>
        <taxon>Fungi</taxon>
        <taxon>Dikarya</taxon>
        <taxon>Ascomycota</taxon>
        <taxon>Saccharomycotina</taxon>
        <taxon>Pichiomycetes</taxon>
        <taxon>Pichiales</taxon>
        <taxon>Pichiaceae</taxon>
        <taxon>Pichia</taxon>
    </lineage>
</organism>
<feature type="compositionally biased region" description="Basic residues" evidence="6">
    <location>
        <begin position="150"/>
        <end position="160"/>
    </location>
</feature>
<dbReference type="GO" id="GO:0032934">
    <property type="term" value="F:sterol binding"/>
    <property type="evidence" value="ECO:0007669"/>
    <property type="project" value="TreeGrafter"/>
</dbReference>
<evidence type="ECO:0000256" key="4">
    <source>
        <dbReference type="ARBA" id="ARBA00022989"/>
    </source>
</evidence>
<feature type="region of interest" description="Disordered" evidence="6">
    <location>
        <begin position="250"/>
        <end position="283"/>
    </location>
</feature>
<comment type="similarity">
    <text evidence="2">Belongs to the YSP2 family.</text>
</comment>
<feature type="compositionally biased region" description="Polar residues" evidence="6">
    <location>
        <begin position="186"/>
        <end position="217"/>
    </location>
</feature>
<feature type="compositionally biased region" description="Polar residues" evidence="6">
    <location>
        <begin position="421"/>
        <end position="433"/>
    </location>
</feature>
<evidence type="ECO:0000313" key="8">
    <source>
        <dbReference type="EMBL" id="KGK39385.1"/>
    </source>
</evidence>
<dbReference type="Proteomes" id="UP000029867">
    <property type="component" value="Unassembled WGS sequence"/>
</dbReference>
<dbReference type="AlphaFoldDB" id="A0A099P3A5"/>
<dbReference type="VEuPathDB" id="FungiDB:C5L36_0B08920"/>
<dbReference type="GO" id="GO:0032541">
    <property type="term" value="C:cortical endoplasmic reticulum"/>
    <property type="evidence" value="ECO:0007669"/>
    <property type="project" value="TreeGrafter"/>
</dbReference>
<dbReference type="CDD" id="cd13220">
    <property type="entry name" value="PH-GRAM_GRAMDC"/>
    <property type="match status" value="1"/>
</dbReference>
<comment type="caution">
    <text evidence="8">The sequence shown here is derived from an EMBL/GenBank/DDBJ whole genome shotgun (WGS) entry which is preliminary data.</text>
</comment>
<dbReference type="SMART" id="SM00568">
    <property type="entry name" value="GRAM"/>
    <property type="match status" value="1"/>
</dbReference>
<dbReference type="eggNOG" id="KOG1032">
    <property type="taxonomic scope" value="Eukaryota"/>
</dbReference>
<comment type="subcellular location">
    <subcellularLocation>
        <location evidence="1">Membrane</location>
        <topology evidence="1">Single-pass membrane protein</topology>
    </subcellularLocation>
</comment>
<feature type="domain" description="VASt" evidence="7">
    <location>
        <begin position="744"/>
        <end position="909"/>
    </location>
</feature>
<protein>
    <recommendedName>
        <fullName evidence="7">VASt domain-containing protein</fullName>
    </recommendedName>
</protein>
<evidence type="ECO:0000313" key="9">
    <source>
        <dbReference type="Proteomes" id="UP000029867"/>
    </source>
</evidence>
<evidence type="ECO:0000256" key="2">
    <source>
        <dbReference type="ARBA" id="ARBA00006582"/>
    </source>
</evidence>
<dbReference type="InterPro" id="IPR004182">
    <property type="entry name" value="GRAM"/>
</dbReference>
<feature type="compositionally biased region" description="Low complexity" evidence="6">
    <location>
        <begin position="44"/>
        <end position="56"/>
    </location>
</feature>
<gene>
    <name evidence="8" type="ORF">JL09_g1406</name>
</gene>
<evidence type="ECO:0000256" key="3">
    <source>
        <dbReference type="ARBA" id="ARBA00022692"/>
    </source>
</evidence>
<feature type="compositionally biased region" description="Basic residues" evidence="6">
    <location>
        <begin position="25"/>
        <end position="41"/>
    </location>
</feature>
<dbReference type="HOGENOM" id="CLU_287144_0_0_1"/>
<dbReference type="Gene3D" id="2.30.29.30">
    <property type="entry name" value="Pleckstrin-homology domain (PH domain)/Phosphotyrosine-binding domain (PTB)"/>
    <property type="match status" value="1"/>
</dbReference>
<dbReference type="GO" id="GO:0005739">
    <property type="term" value="C:mitochondrion"/>
    <property type="evidence" value="ECO:0007669"/>
    <property type="project" value="TreeGrafter"/>
</dbReference>
<keyword evidence="5" id="KW-0472">Membrane</keyword>
<reference evidence="9" key="1">
    <citation type="journal article" date="2014" name="Microb. Cell Fact.">
        <title>Exploiting Issatchenkia orientalis SD108 for succinic acid production.</title>
        <authorList>
            <person name="Xiao H."/>
            <person name="Shao Z."/>
            <person name="Jiang Y."/>
            <person name="Dole S."/>
            <person name="Zhao H."/>
        </authorList>
    </citation>
    <scope>NUCLEOTIDE SEQUENCE [LARGE SCALE GENOMIC DNA]</scope>
    <source>
        <strain evidence="9">SD108</strain>
    </source>
</reference>
<evidence type="ECO:0000256" key="5">
    <source>
        <dbReference type="ARBA" id="ARBA00023136"/>
    </source>
</evidence>
<feature type="region of interest" description="Disordered" evidence="6">
    <location>
        <begin position="1"/>
        <end position="103"/>
    </location>
</feature>
<proteinExistence type="inferred from homology"/>
<dbReference type="GO" id="GO:0005886">
    <property type="term" value="C:plasma membrane"/>
    <property type="evidence" value="ECO:0007669"/>
    <property type="project" value="TreeGrafter"/>
</dbReference>
<evidence type="ECO:0000259" key="7">
    <source>
        <dbReference type="PROSITE" id="PS51778"/>
    </source>
</evidence>
<dbReference type="Pfam" id="PF16016">
    <property type="entry name" value="VASt"/>
    <property type="match status" value="1"/>
</dbReference>
<accession>A0A099P3A5</accession>
<feature type="compositionally biased region" description="Polar residues" evidence="6">
    <location>
        <begin position="90"/>
        <end position="103"/>
    </location>
</feature>
<dbReference type="GO" id="GO:0032366">
    <property type="term" value="P:intracellular sterol transport"/>
    <property type="evidence" value="ECO:0007669"/>
    <property type="project" value="TreeGrafter"/>
</dbReference>
<keyword evidence="3" id="KW-0812">Transmembrane</keyword>
<feature type="compositionally biased region" description="Polar residues" evidence="6">
    <location>
        <begin position="250"/>
        <end position="277"/>
    </location>
</feature>
<dbReference type="GO" id="GO:0140268">
    <property type="term" value="C:endoplasmic reticulum-plasma membrane contact site"/>
    <property type="evidence" value="ECO:0007669"/>
    <property type="project" value="TreeGrafter"/>
</dbReference>
<name>A0A099P3A5_PICKU</name>
<dbReference type="EMBL" id="JQFK01000009">
    <property type="protein sequence ID" value="KGK39385.1"/>
    <property type="molecule type" value="Genomic_DNA"/>
</dbReference>
<dbReference type="PROSITE" id="PS51778">
    <property type="entry name" value="VAST"/>
    <property type="match status" value="1"/>
</dbReference>
<feature type="region of interest" description="Disordered" evidence="6">
    <location>
        <begin position="647"/>
        <end position="711"/>
    </location>
</feature>
<feature type="compositionally biased region" description="Polar residues" evidence="6">
    <location>
        <begin position="666"/>
        <end position="701"/>
    </location>
</feature>
<feature type="compositionally biased region" description="Low complexity" evidence="6">
    <location>
        <begin position="77"/>
        <end position="86"/>
    </location>
</feature>
<dbReference type="InterPro" id="IPR051482">
    <property type="entry name" value="Cholesterol_transport"/>
</dbReference>
<keyword evidence="4" id="KW-1133">Transmembrane helix</keyword>
<dbReference type="PANTHER" id="PTHR23319">
    <property type="entry name" value="GRAM DOMAIN CONTAINING 1B, ISOFORM E"/>
    <property type="match status" value="1"/>
</dbReference>
<feature type="region of interest" description="Disordered" evidence="6">
    <location>
        <begin position="412"/>
        <end position="449"/>
    </location>
</feature>